<dbReference type="RefSeq" id="WP_326296593.1">
    <property type="nucleotide sequence ID" value="NZ_JAYLLH010000006.1"/>
</dbReference>
<dbReference type="PANTHER" id="PTHR30151:SF0">
    <property type="entry name" value="ABC TRANSPORTER PERMEASE PROTEIN MJ0413-RELATED"/>
    <property type="match status" value="1"/>
</dbReference>
<evidence type="ECO:0000313" key="9">
    <source>
        <dbReference type="EMBL" id="MEC3860950.1"/>
    </source>
</evidence>
<evidence type="ECO:0000256" key="7">
    <source>
        <dbReference type="RuleBase" id="RU363032"/>
    </source>
</evidence>
<feature type="domain" description="ABC transmembrane type-1" evidence="8">
    <location>
        <begin position="78"/>
        <end position="256"/>
    </location>
</feature>
<evidence type="ECO:0000256" key="1">
    <source>
        <dbReference type="ARBA" id="ARBA00004651"/>
    </source>
</evidence>
<organism evidence="9 10">
    <name type="scientific">Mesobacterium hydrothermale</name>
    <dbReference type="NCBI Taxonomy" id="3111907"/>
    <lineage>
        <taxon>Bacteria</taxon>
        <taxon>Pseudomonadati</taxon>
        <taxon>Pseudomonadota</taxon>
        <taxon>Alphaproteobacteria</taxon>
        <taxon>Rhodobacterales</taxon>
        <taxon>Roseobacteraceae</taxon>
        <taxon>Mesobacterium</taxon>
    </lineage>
</organism>
<dbReference type="SUPFAM" id="SSF161098">
    <property type="entry name" value="MetI-like"/>
    <property type="match status" value="1"/>
</dbReference>
<dbReference type="PANTHER" id="PTHR30151">
    <property type="entry name" value="ALKANE SULFONATE ABC TRANSPORTER-RELATED, MEMBRANE SUBUNIT"/>
    <property type="match status" value="1"/>
</dbReference>
<keyword evidence="6 7" id="KW-0472">Membrane</keyword>
<evidence type="ECO:0000313" key="10">
    <source>
        <dbReference type="Proteomes" id="UP001348149"/>
    </source>
</evidence>
<evidence type="ECO:0000256" key="4">
    <source>
        <dbReference type="ARBA" id="ARBA00022692"/>
    </source>
</evidence>
<comment type="similarity">
    <text evidence="7">Belongs to the binding-protein-dependent transport system permease family.</text>
</comment>
<evidence type="ECO:0000256" key="6">
    <source>
        <dbReference type="ARBA" id="ARBA00023136"/>
    </source>
</evidence>
<keyword evidence="10" id="KW-1185">Reference proteome</keyword>
<feature type="transmembrane region" description="Helical" evidence="7">
    <location>
        <begin position="32"/>
        <end position="55"/>
    </location>
</feature>
<protein>
    <submittedName>
        <fullName evidence="9">ABC transporter permease subunit</fullName>
    </submittedName>
</protein>
<keyword evidence="5 7" id="KW-1133">Transmembrane helix</keyword>
<keyword evidence="3" id="KW-1003">Cell membrane</keyword>
<feature type="transmembrane region" description="Helical" evidence="7">
    <location>
        <begin position="240"/>
        <end position="259"/>
    </location>
</feature>
<comment type="caution">
    <text evidence="9">The sequence shown here is derived from an EMBL/GenBank/DDBJ whole genome shotgun (WGS) entry which is preliminary data.</text>
</comment>
<gene>
    <name evidence="9" type="ORF">VK792_06610</name>
</gene>
<dbReference type="InterPro" id="IPR000515">
    <property type="entry name" value="MetI-like"/>
</dbReference>
<feature type="transmembrane region" description="Helical" evidence="7">
    <location>
        <begin position="113"/>
        <end position="136"/>
    </location>
</feature>
<dbReference type="InterPro" id="IPR035906">
    <property type="entry name" value="MetI-like_sf"/>
</dbReference>
<sequence length="275" mass="28996">MTSRVALSTRLTEAVEALPIQMGNTAVRLGPGALGLLLGLFIWHLGAVAYGPFVLPTPLATAKAVASVLSSVDGWAAVLSTIVRVISGLAISLTIGAGLGIAAGYVPFLLRMLMPWATILLGMPAIAWIILTMIWFGPSHGAVIFTVSVMTTPVLFMGAAEGVLVRDRRLDDMALGFGASAWQQFLRVGLFQIAGHLAPVMAIALALGFKVAIMSELITSVTGIGGELALARTHLDVDMAMAWVVLAVSGLLAVEHTAVRPLRRRLERWRAIGRG</sequence>
<dbReference type="EMBL" id="JAYLLH010000006">
    <property type="protein sequence ID" value="MEC3860950.1"/>
    <property type="molecule type" value="Genomic_DNA"/>
</dbReference>
<keyword evidence="4 7" id="KW-0812">Transmembrane</keyword>
<keyword evidence="2 7" id="KW-0813">Transport</keyword>
<dbReference type="PROSITE" id="PS50928">
    <property type="entry name" value="ABC_TM1"/>
    <property type="match status" value="1"/>
</dbReference>
<evidence type="ECO:0000256" key="5">
    <source>
        <dbReference type="ARBA" id="ARBA00022989"/>
    </source>
</evidence>
<dbReference type="CDD" id="cd06261">
    <property type="entry name" value="TM_PBP2"/>
    <property type="match status" value="1"/>
</dbReference>
<reference evidence="9 10" key="1">
    <citation type="submission" date="2024-01" db="EMBL/GenBank/DDBJ databases">
        <title>Mesobacterium rodlantinim sp. nov., isolated from shallow sea hydrothermal systems off Kueishantao Island.</title>
        <authorList>
            <person name="Su Z."/>
            <person name="Tang K."/>
        </authorList>
    </citation>
    <scope>NUCLEOTIDE SEQUENCE [LARGE SCALE GENOMIC DNA]</scope>
    <source>
        <strain evidence="9 10">TK19101</strain>
    </source>
</reference>
<evidence type="ECO:0000256" key="3">
    <source>
        <dbReference type="ARBA" id="ARBA00022475"/>
    </source>
</evidence>
<comment type="subcellular location">
    <subcellularLocation>
        <location evidence="1 7">Cell membrane</location>
        <topology evidence="1 7">Multi-pass membrane protein</topology>
    </subcellularLocation>
</comment>
<accession>A0ABU6HGH9</accession>
<dbReference type="Proteomes" id="UP001348149">
    <property type="component" value="Unassembled WGS sequence"/>
</dbReference>
<evidence type="ECO:0000256" key="2">
    <source>
        <dbReference type="ARBA" id="ARBA00022448"/>
    </source>
</evidence>
<proteinExistence type="inferred from homology"/>
<feature type="transmembrane region" description="Helical" evidence="7">
    <location>
        <begin position="142"/>
        <end position="164"/>
    </location>
</feature>
<name>A0ABU6HGH9_9RHOB</name>
<feature type="transmembrane region" description="Helical" evidence="7">
    <location>
        <begin position="75"/>
        <end position="106"/>
    </location>
</feature>
<dbReference type="Pfam" id="PF00528">
    <property type="entry name" value="BPD_transp_1"/>
    <property type="match status" value="1"/>
</dbReference>
<evidence type="ECO:0000259" key="8">
    <source>
        <dbReference type="PROSITE" id="PS50928"/>
    </source>
</evidence>
<dbReference type="Gene3D" id="1.10.3720.10">
    <property type="entry name" value="MetI-like"/>
    <property type="match status" value="1"/>
</dbReference>
<feature type="transmembrane region" description="Helical" evidence="7">
    <location>
        <begin position="185"/>
        <end position="209"/>
    </location>
</feature>